<evidence type="ECO:0000256" key="1">
    <source>
        <dbReference type="SAM" id="SignalP"/>
    </source>
</evidence>
<evidence type="ECO:0000313" key="2">
    <source>
        <dbReference type="EMBL" id="TPG49768.1"/>
    </source>
</evidence>
<keyword evidence="1" id="KW-0732">Signal</keyword>
<dbReference type="AlphaFoldDB" id="A0A502FJW3"/>
<comment type="caution">
    <text evidence="2">The sequence shown here is derived from an EMBL/GenBank/DDBJ whole genome shotgun (WGS) entry which is preliminary data.</text>
</comment>
<proteinExistence type="predicted"/>
<dbReference type="RefSeq" id="WP_140851662.1">
    <property type="nucleotide sequence ID" value="NZ_RCZC01000006.1"/>
</dbReference>
<gene>
    <name evidence="2" type="ORF">EAH76_17995</name>
</gene>
<dbReference type="Proteomes" id="UP000319931">
    <property type="component" value="Unassembled WGS sequence"/>
</dbReference>
<dbReference type="OrthoDB" id="7585703at2"/>
<keyword evidence="3" id="KW-1185">Reference proteome</keyword>
<accession>A0A502FJW3</accession>
<name>A0A502FJW3_9SPHN</name>
<protein>
    <recommendedName>
        <fullName evidence="4">SRCR domain-containing protein</fullName>
    </recommendedName>
</protein>
<feature type="chain" id="PRO_5021329028" description="SRCR domain-containing protein" evidence="1">
    <location>
        <begin position="25"/>
        <end position="71"/>
    </location>
</feature>
<organism evidence="2 3">
    <name type="scientific">Sphingomonas glacialis</name>
    <dbReference type="NCBI Taxonomy" id="658225"/>
    <lineage>
        <taxon>Bacteria</taxon>
        <taxon>Pseudomonadati</taxon>
        <taxon>Pseudomonadota</taxon>
        <taxon>Alphaproteobacteria</taxon>
        <taxon>Sphingomonadales</taxon>
        <taxon>Sphingomonadaceae</taxon>
        <taxon>Sphingomonas</taxon>
    </lineage>
</organism>
<feature type="signal peptide" evidence="1">
    <location>
        <begin position="1"/>
        <end position="24"/>
    </location>
</feature>
<sequence>MKIAALISAGLIAAAAIVPATASAQQNRHDRVVTRTVHTERHGVNRHRTRQVCKMQYRNHHRVRVCRTVRY</sequence>
<dbReference type="EMBL" id="RCZC01000006">
    <property type="protein sequence ID" value="TPG49768.1"/>
    <property type="molecule type" value="Genomic_DNA"/>
</dbReference>
<evidence type="ECO:0008006" key="4">
    <source>
        <dbReference type="Google" id="ProtNLM"/>
    </source>
</evidence>
<evidence type="ECO:0000313" key="3">
    <source>
        <dbReference type="Proteomes" id="UP000319931"/>
    </source>
</evidence>
<reference evidence="2 3" key="1">
    <citation type="journal article" date="2019" name="Environ. Microbiol.">
        <title>Species interactions and distinct microbial communities in high Arctic permafrost affected cryosols are associated with the CH4 and CO2 gas fluxes.</title>
        <authorList>
            <person name="Altshuler I."/>
            <person name="Hamel J."/>
            <person name="Turney S."/>
            <person name="Magnuson E."/>
            <person name="Levesque R."/>
            <person name="Greer C."/>
            <person name="Whyte L.G."/>
        </authorList>
    </citation>
    <scope>NUCLEOTIDE SEQUENCE [LARGE SCALE GENOMIC DNA]</scope>
    <source>
        <strain evidence="2 3">E6.1</strain>
    </source>
</reference>